<dbReference type="InterPro" id="IPR050194">
    <property type="entry name" value="Glycosyltransferase_grp1"/>
</dbReference>
<dbReference type="RefSeq" id="WP_121917881.1">
    <property type="nucleotide sequence ID" value="NZ_REFV01000011.1"/>
</dbReference>
<dbReference type="CDD" id="cd03801">
    <property type="entry name" value="GT4_PimA-like"/>
    <property type="match status" value="1"/>
</dbReference>
<dbReference type="EMBL" id="REFV01000011">
    <property type="protein sequence ID" value="RMB57403.1"/>
    <property type="molecule type" value="Genomic_DNA"/>
</dbReference>
<feature type="domain" description="Glycosyl transferase family 1" evidence="1">
    <location>
        <begin position="165"/>
        <end position="318"/>
    </location>
</feature>
<sequence length="341" mass="38364">MKRKKLLYVGNALSHKGITVTTIDTLSTLLRSEGYDVVVTSNKRNKALRLLDMLWSVFQFRNRVDAVLIDTYSTTNYFYAVNVAQLCRTFHIPYFPILHGGNLPERLAKSTRSAQKLFGGARMNIAPSKYLYHAFVKAGFSNITHIPNTIEIDLYPFKERSIVAPKLLWVRSFAHIYNPKMALEVLEKLLKDFPEATLCMVGPEKDESYAECLAFAKAKKLPVTFTGKLSKKEWITLSAECDIFLNTTNFDNTPVSVIEAMALGLPIISTEVGGIPYLLENDSTAVLIPKGDVNACVAGIALMITQPEFAHRISLRARTVAEGFDWQTIKMKWNELLSFKI</sequence>
<evidence type="ECO:0000313" key="3">
    <source>
        <dbReference type="Proteomes" id="UP000281985"/>
    </source>
</evidence>
<evidence type="ECO:0000259" key="1">
    <source>
        <dbReference type="Pfam" id="PF00534"/>
    </source>
</evidence>
<gene>
    <name evidence="2" type="ORF">EAX61_11700</name>
</gene>
<dbReference type="PANTHER" id="PTHR45947">
    <property type="entry name" value="SULFOQUINOVOSYL TRANSFERASE SQD2"/>
    <property type="match status" value="1"/>
</dbReference>
<name>A0A3M0G6L1_9FLAO</name>
<protein>
    <submittedName>
        <fullName evidence="2">Glycosyltransferase</fullName>
    </submittedName>
</protein>
<organism evidence="2 3">
    <name type="scientific">Dokdonia sinensis</name>
    <dbReference type="NCBI Taxonomy" id="2479847"/>
    <lineage>
        <taxon>Bacteria</taxon>
        <taxon>Pseudomonadati</taxon>
        <taxon>Bacteroidota</taxon>
        <taxon>Flavobacteriia</taxon>
        <taxon>Flavobacteriales</taxon>
        <taxon>Flavobacteriaceae</taxon>
        <taxon>Dokdonia</taxon>
    </lineage>
</organism>
<dbReference type="PANTHER" id="PTHR45947:SF3">
    <property type="entry name" value="SULFOQUINOVOSYL TRANSFERASE SQD2"/>
    <property type="match status" value="1"/>
</dbReference>
<dbReference type="SUPFAM" id="SSF53756">
    <property type="entry name" value="UDP-Glycosyltransferase/glycogen phosphorylase"/>
    <property type="match status" value="1"/>
</dbReference>
<proteinExistence type="predicted"/>
<dbReference type="GO" id="GO:0016757">
    <property type="term" value="F:glycosyltransferase activity"/>
    <property type="evidence" value="ECO:0007669"/>
    <property type="project" value="InterPro"/>
</dbReference>
<comment type="caution">
    <text evidence="2">The sequence shown here is derived from an EMBL/GenBank/DDBJ whole genome shotgun (WGS) entry which is preliminary data.</text>
</comment>
<dbReference type="AlphaFoldDB" id="A0A3M0G6L1"/>
<evidence type="ECO:0000313" key="2">
    <source>
        <dbReference type="EMBL" id="RMB57403.1"/>
    </source>
</evidence>
<dbReference type="Gene3D" id="3.40.50.2000">
    <property type="entry name" value="Glycogen Phosphorylase B"/>
    <property type="match status" value="2"/>
</dbReference>
<reference evidence="2 3" key="1">
    <citation type="submission" date="2018-10" db="EMBL/GenBank/DDBJ databases">
        <title>Dokdonia luteus sp. nov., isolated from sea water.</title>
        <authorList>
            <person name="Zhou L.Y."/>
            <person name="Du Z.J."/>
        </authorList>
    </citation>
    <scope>NUCLEOTIDE SEQUENCE [LARGE SCALE GENOMIC DNA]</scope>
    <source>
        <strain evidence="2 3">SH27</strain>
    </source>
</reference>
<keyword evidence="2" id="KW-0808">Transferase</keyword>
<accession>A0A3M0G6L1</accession>
<dbReference type="OrthoDB" id="139410at2"/>
<keyword evidence="3" id="KW-1185">Reference proteome</keyword>
<dbReference type="Pfam" id="PF00534">
    <property type="entry name" value="Glycos_transf_1"/>
    <property type="match status" value="1"/>
</dbReference>
<dbReference type="InterPro" id="IPR001296">
    <property type="entry name" value="Glyco_trans_1"/>
</dbReference>
<dbReference type="Proteomes" id="UP000281985">
    <property type="component" value="Unassembled WGS sequence"/>
</dbReference>